<reference evidence="2 3" key="1">
    <citation type="submission" date="2016-02" db="EMBL/GenBank/DDBJ databases">
        <title>Genome analysis of coral dinoflagellate symbionts highlights evolutionary adaptations to a symbiotic lifestyle.</title>
        <authorList>
            <person name="Aranda M."/>
            <person name="Li Y."/>
            <person name="Liew Y.J."/>
            <person name="Baumgarten S."/>
            <person name="Simakov O."/>
            <person name="Wilson M."/>
            <person name="Piel J."/>
            <person name="Ashoor H."/>
            <person name="Bougouffa S."/>
            <person name="Bajic V.B."/>
            <person name="Ryu T."/>
            <person name="Ravasi T."/>
            <person name="Bayer T."/>
            <person name="Micklem G."/>
            <person name="Kim H."/>
            <person name="Bhak J."/>
            <person name="Lajeunesse T.C."/>
            <person name="Voolstra C.R."/>
        </authorList>
    </citation>
    <scope>NUCLEOTIDE SEQUENCE [LARGE SCALE GENOMIC DNA]</scope>
    <source>
        <strain evidence="2 3">CCMP2467</strain>
    </source>
</reference>
<evidence type="ECO:0000256" key="1">
    <source>
        <dbReference type="SAM" id="MobiDB-lite"/>
    </source>
</evidence>
<sequence>MDGQYRAGVQALHLNIVRKGNYGKQRMCSAFVEVGSSGDVTRLCQRLNGHHNFLVAEVPLLVEAAEPRRGGKGVPPAGWKGAAPKAPAAPAPAPAAPAPAAPKQAPAAPKQAPAAPKAAAAAPKAAAAASASVLSPTSRAVSGEEDEESAERSSSSDAAGSDTEPPSPGIVVARYAKRRKLQYTPTEPGDVEPGVKSDSSSSCS</sequence>
<feature type="region of interest" description="Disordered" evidence="1">
    <location>
        <begin position="68"/>
        <end position="204"/>
    </location>
</feature>
<dbReference type="AlphaFoldDB" id="A0A1Q9ELN7"/>
<organism evidence="2 3">
    <name type="scientific">Symbiodinium microadriaticum</name>
    <name type="common">Dinoflagellate</name>
    <name type="synonym">Zooxanthella microadriatica</name>
    <dbReference type="NCBI Taxonomy" id="2951"/>
    <lineage>
        <taxon>Eukaryota</taxon>
        <taxon>Sar</taxon>
        <taxon>Alveolata</taxon>
        <taxon>Dinophyceae</taxon>
        <taxon>Suessiales</taxon>
        <taxon>Symbiodiniaceae</taxon>
        <taxon>Symbiodinium</taxon>
    </lineage>
</organism>
<feature type="compositionally biased region" description="Low complexity" evidence="1">
    <location>
        <begin position="101"/>
        <end position="129"/>
    </location>
</feature>
<dbReference type="EMBL" id="LSRX01000119">
    <property type="protein sequence ID" value="OLQ08373.1"/>
    <property type="molecule type" value="Genomic_DNA"/>
</dbReference>
<feature type="compositionally biased region" description="Pro residues" evidence="1">
    <location>
        <begin position="87"/>
        <end position="100"/>
    </location>
</feature>
<keyword evidence="3" id="KW-1185">Reference proteome</keyword>
<comment type="caution">
    <text evidence="2">The sequence shown here is derived from an EMBL/GenBank/DDBJ whole genome shotgun (WGS) entry which is preliminary data.</text>
</comment>
<gene>
    <name evidence="2" type="ORF">AK812_SmicGene8164</name>
</gene>
<proteinExistence type="predicted"/>
<evidence type="ECO:0000313" key="3">
    <source>
        <dbReference type="Proteomes" id="UP000186817"/>
    </source>
</evidence>
<feature type="compositionally biased region" description="Low complexity" evidence="1">
    <location>
        <begin position="152"/>
        <end position="162"/>
    </location>
</feature>
<name>A0A1Q9ELN7_SYMMI</name>
<evidence type="ECO:0000313" key="2">
    <source>
        <dbReference type="EMBL" id="OLQ08373.1"/>
    </source>
</evidence>
<dbReference type="Proteomes" id="UP000186817">
    <property type="component" value="Unassembled WGS sequence"/>
</dbReference>
<accession>A0A1Q9ELN7</accession>
<protein>
    <submittedName>
        <fullName evidence="2">Uncharacterized protein</fullName>
    </submittedName>
</protein>